<gene>
    <name evidence="6" type="ORF">ASPWEDRAFT_737166</name>
</gene>
<evidence type="ECO:0000256" key="1">
    <source>
        <dbReference type="ARBA" id="ARBA00022669"/>
    </source>
</evidence>
<dbReference type="PROSITE" id="PS51782">
    <property type="entry name" value="LYSM"/>
    <property type="match status" value="2"/>
</dbReference>
<dbReference type="Gene3D" id="3.10.350.10">
    <property type="entry name" value="LysM domain"/>
    <property type="match status" value="3"/>
</dbReference>
<evidence type="ECO:0000313" key="7">
    <source>
        <dbReference type="Proteomes" id="UP000184383"/>
    </source>
</evidence>
<dbReference type="SMART" id="SM00257">
    <property type="entry name" value="LysM"/>
    <property type="match status" value="2"/>
</dbReference>
<feature type="compositionally biased region" description="Low complexity" evidence="3">
    <location>
        <begin position="532"/>
        <end position="546"/>
    </location>
</feature>
<dbReference type="CDD" id="cd00118">
    <property type="entry name" value="LysM"/>
    <property type="match status" value="1"/>
</dbReference>
<evidence type="ECO:0000313" key="6">
    <source>
        <dbReference type="EMBL" id="OJJ36371.1"/>
    </source>
</evidence>
<keyword evidence="7" id="KW-1185">Reference proteome</keyword>
<dbReference type="PANTHER" id="PTHR34997">
    <property type="entry name" value="AM15"/>
    <property type="match status" value="1"/>
</dbReference>
<dbReference type="AlphaFoldDB" id="A0A1L9RN61"/>
<evidence type="ECO:0000256" key="4">
    <source>
        <dbReference type="SAM" id="SignalP"/>
    </source>
</evidence>
<accession>A0A1L9RN61</accession>
<dbReference type="RefSeq" id="XP_040690047.1">
    <property type="nucleotide sequence ID" value="XM_040839369.1"/>
</dbReference>
<feature type="region of interest" description="Disordered" evidence="3">
    <location>
        <begin position="517"/>
        <end position="552"/>
    </location>
</feature>
<evidence type="ECO:0000259" key="5">
    <source>
        <dbReference type="PROSITE" id="PS51782"/>
    </source>
</evidence>
<dbReference type="Pfam" id="PF01476">
    <property type="entry name" value="LysM"/>
    <property type="match status" value="1"/>
</dbReference>
<name>A0A1L9RN61_ASPWE</name>
<keyword evidence="1" id="KW-0147">Chitin-binding</keyword>
<dbReference type="Proteomes" id="UP000184383">
    <property type="component" value="Unassembled WGS sequence"/>
</dbReference>
<dbReference type="InterPro" id="IPR018392">
    <property type="entry name" value="LysM"/>
</dbReference>
<dbReference type="EMBL" id="KV878211">
    <property type="protein sequence ID" value="OJJ36371.1"/>
    <property type="molecule type" value="Genomic_DNA"/>
</dbReference>
<dbReference type="InterPro" id="IPR052210">
    <property type="entry name" value="LysM1-like"/>
</dbReference>
<organism evidence="6 7">
    <name type="scientific">Aspergillus wentii DTO 134E9</name>
    <dbReference type="NCBI Taxonomy" id="1073089"/>
    <lineage>
        <taxon>Eukaryota</taxon>
        <taxon>Fungi</taxon>
        <taxon>Dikarya</taxon>
        <taxon>Ascomycota</taxon>
        <taxon>Pezizomycotina</taxon>
        <taxon>Eurotiomycetes</taxon>
        <taxon>Eurotiomycetidae</taxon>
        <taxon>Eurotiales</taxon>
        <taxon>Aspergillaceae</taxon>
        <taxon>Aspergillus</taxon>
        <taxon>Aspergillus subgen. Cremei</taxon>
    </lineage>
</organism>
<dbReference type="InterPro" id="IPR036779">
    <property type="entry name" value="LysM_dom_sf"/>
</dbReference>
<keyword evidence="4" id="KW-0732">Signal</keyword>
<keyword evidence="2" id="KW-0843">Virulence</keyword>
<dbReference type="STRING" id="1073089.A0A1L9RN61"/>
<feature type="signal peptide" evidence="4">
    <location>
        <begin position="1"/>
        <end position="24"/>
    </location>
</feature>
<evidence type="ECO:0000256" key="3">
    <source>
        <dbReference type="SAM" id="MobiDB-lite"/>
    </source>
</evidence>
<dbReference type="OrthoDB" id="5985073at2759"/>
<dbReference type="VEuPathDB" id="FungiDB:ASPWEDRAFT_737166"/>
<dbReference type="SUPFAM" id="SSF54106">
    <property type="entry name" value="LysM domain"/>
    <property type="match status" value="1"/>
</dbReference>
<feature type="compositionally biased region" description="Polar residues" evidence="3">
    <location>
        <begin position="517"/>
        <end position="529"/>
    </location>
</feature>
<proteinExistence type="predicted"/>
<evidence type="ECO:0000256" key="2">
    <source>
        <dbReference type="ARBA" id="ARBA00023026"/>
    </source>
</evidence>
<feature type="chain" id="PRO_5012950890" description="LysM domain-containing protein" evidence="4">
    <location>
        <begin position="25"/>
        <end position="579"/>
    </location>
</feature>
<dbReference type="GO" id="GO:0008061">
    <property type="term" value="F:chitin binding"/>
    <property type="evidence" value="ECO:0007669"/>
    <property type="project" value="UniProtKB-KW"/>
</dbReference>
<dbReference type="PANTHER" id="PTHR34997:SF1">
    <property type="entry name" value="PEPTIDOGLYCAN-BINDING LYSIN DOMAIN"/>
    <property type="match status" value="1"/>
</dbReference>
<dbReference type="GeneID" id="63755217"/>
<feature type="domain" description="LysM" evidence="5">
    <location>
        <begin position="352"/>
        <end position="398"/>
    </location>
</feature>
<sequence length="579" mass="62037">MRYLPMYHISIGVIILFFATLCIAVPSSNNTYIYTQSSLGDISASNDCISALTANVSCNGGLQSAVLQTSTWSTNGLKQMCADDCKSSLADYISTVDEECGTEKQYNISGIMQTASEAGRKMQWQYNATCLVDSSSGEYCNTLFQGGGNTSVSDIKCSSCYLNYLSTVINSKWGQSLFNPSVLTNQVRLCGATGYSVTYTAPATSISASASSTATAEVQRCNLNDSSTVTYTVEKADSCNSISVDKNVSTNALVNMNGLGSGCAYLVTGQRICLPDSCQVARVGSNDTTSSIVSKMSRKVTTKQFLSWNPSLSTVTSNLSYAAGTYVCVTPPGTMEPVPTDAVTTSNTNCGLWHKVSGTDGCDTMGSDFDISMTDLRFLNPQLDSDCRHLWVNNSYCVQPVGNIKTYSGYSSFVANTTTKLTSFSNTINLNQTRAVNRTTSTAQNINSTEQARLANYTLCDQVYSRYNISDDLTDEMYDNDAWMSEYDRVCELNPNIPLPTRPFNYSIPLDTTTQSYVPSSTVSPGSKPSTRHATSTAASASATSTGKTVSPDGTCGTQGGYTCASSTFGSCCSKYGDW</sequence>
<protein>
    <recommendedName>
        <fullName evidence="5">LysM domain-containing protein</fullName>
    </recommendedName>
</protein>
<reference evidence="7" key="1">
    <citation type="journal article" date="2017" name="Genome Biol.">
        <title>Comparative genomics reveals high biological diversity and specific adaptations in the industrially and medically important fungal genus Aspergillus.</title>
        <authorList>
            <person name="de Vries R.P."/>
            <person name="Riley R."/>
            <person name="Wiebenga A."/>
            <person name="Aguilar-Osorio G."/>
            <person name="Amillis S."/>
            <person name="Uchima C.A."/>
            <person name="Anderluh G."/>
            <person name="Asadollahi M."/>
            <person name="Askin M."/>
            <person name="Barry K."/>
            <person name="Battaglia E."/>
            <person name="Bayram O."/>
            <person name="Benocci T."/>
            <person name="Braus-Stromeyer S.A."/>
            <person name="Caldana C."/>
            <person name="Canovas D."/>
            <person name="Cerqueira G.C."/>
            <person name="Chen F."/>
            <person name="Chen W."/>
            <person name="Choi C."/>
            <person name="Clum A."/>
            <person name="Dos Santos R.A."/>
            <person name="Damasio A.R."/>
            <person name="Diallinas G."/>
            <person name="Emri T."/>
            <person name="Fekete E."/>
            <person name="Flipphi M."/>
            <person name="Freyberg S."/>
            <person name="Gallo A."/>
            <person name="Gournas C."/>
            <person name="Habgood R."/>
            <person name="Hainaut M."/>
            <person name="Harispe M.L."/>
            <person name="Henrissat B."/>
            <person name="Hilden K.S."/>
            <person name="Hope R."/>
            <person name="Hossain A."/>
            <person name="Karabika E."/>
            <person name="Karaffa L."/>
            <person name="Karanyi Z."/>
            <person name="Krasevec N."/>
            <person name="Kuo A."/>
            <person name="Kusch H."/>
            <person name="LaButti K."/>
            <person name="Lagendijk E.L."/>
            <person name="Lapidus A."/>
            <person name="Levasseur A."/>
            <person name="Lindquist E."/>
            <person name="Lipzen A."/>
            <person name="Logrieco A.F."/>
            <person name="MacCabe A."/>
            <person name="Maekelae M.R."/>
            <person name="Malavazi I."/>
            <person name="Melin P."/>
            <person name="Meyer V."/>
            <person name="Mielnichuk N."/>
            <person name="Miskei M."/>
            <person name="Molnar A.P."/>
            <person name="Mule G."/>
            <person name="Ngan C.Y."/>
            <person name="Orejas M."/>
            <person name="Orosz E."/>
            <person name="Ouedraogo J.P."/>
            <person name="Overkamp K.M."/>
            <person name="Park H.-S."/>
            <person name="Perrone G."/>
            <person name="Piumi F."/>
            <person name="Punt P.J."/>
            <person name="Ram A.F."/>
            <person name="Ramon A."/>
            <person name="Rauscher S."/>
            <person name="Record E."/>
            <person name="Riano-Pachon D.M."/>
            <person name="Robert V."/>
            <person name="Roehrig J."/>
            <person name="Ruller R."/>
            <person name="Salamov A."/>
            <person name="Salih N.S."/>
            <person name="Samson R.A."/>
            <person name="Sandor E."/>
            <person name="Sanguinetti M."/>
            <person name="Schuetze T."/>
            <person name="Sepcic K."/>
            <person name="Shelest E."/>
            <person name="Sherlock G."/>
            <person name="Sophianopoulou V."/>
            <person name="Squina F.M."/>
            <person name="Sun H."/>
            <person name="Susca A."/>
            <person name="Todd R.B."/>
            <person name="Tsang A."/>
            <person name="Unkles S.E."/>
            <person name="van de Wiele N."/>
            <person name="van Rossen-Uffink D."/>
            <person name="Oliveira J.V."/>
            <person name="Vesth T.C."/>
            <person name="Visser J."/>
            <person name="Yu J.-H."/>
            <person name="Zhou M."/>
            <person name="Andersen M.R."/>
            <person name="Archer D.B."/>
            <person name="Baker S.E."/>
            <person name="Benoit I."/>
            <person name="Brakhage A.A."/>
            <person name="Braus G.H."/>
            <person name="Fischer R."/>
            <person name="Frisvad J.C."/>
            <person name="Goldman G.H."/>
            <person name="Houbraken J."/>
            <person name="Oakley B."/>
            <person name="Pocsi I."/>
            <person name="Scazzocchio C."/>
            <person name="Seiboth B."/>
            <person name="vanKuyk P.A."/>
            <person name="Wortman J."/>
            <person name="Dyer P.S."/>
            <person name="Grigoriev I.V."/>
        </authorList>
    </citation>
    <scope>NUCLEOTIDE SEQUENCE [LARGE SCALE GENOMIC DNA]</scope>
    <source>
        <strain evidence="7">DTO 134E9</strain>
    </source>
</reference>
<feature type="domain" description="LysM" evidence="5">
    <location>
        <begin position="229"/>
        <end position="274"/>
    </location>
</feature>